<dbReference type="GO" id="GO:0015344">
    <property type="term" value="F:siderophore uptake transmembrane transporter activity"/>
    <property type="evidence" value="ECO:0007669"/>
    <property type="project" value="TreeGrafter"/>
</dbReference>
<dbReference type="InterPro" id="IPR037066">
    <property type="entry name" value="Plug_dom_sf"/>
</dbReference>
<evidence type="ECO:0000259" key="12">
    <source>
        <dbReference type="Pfam" id="PF00593"/>
    </source>
</evidence>
<dbReference type="AlphaFoldDB" id="A0A4Q7YW74"/>
<dbReference type="InterPro" id="IPR012910">
    <property type="entry name" value="Plug_dom"/>
</dbReference>
<evidence type="ECO:0000259" key="13">
    <source>
        <dbReference type="Pfam" id="PF07715"/>
    </source>
</evidence>
<evidence type="ECO:0000256" key="10">
    <source>
        <dbReference type="PROSITE-ProRule" id="PRU01360"/>
    </source>
</evidence>
<organism evidence="14 15">
    <name type="scientific">Edaphobacter modestus</name>
    <dbReference type="NCBI Taxonomy" id="388466"/>
    <lineage>
        <taxon>Bacteria</taxon>
        <taxon>Pseudomonadati</taxon>
        <taxon>Acidobacteriota</taxon>
        <taxon>Terriglobia</taxon>
        <taxon>Terriglobales</taxon>
        <taxon>Acidobacteriaceae</taxon>
        <taxon>Edaphobacter</taxon>
    </lineage>
</organism>
<evidence type="ECO:0000256" key="5">
    <source>
        <dbReference type="ARBA" id="ARBA00022729"/>
    </source>
</evidence>
<dbReference type="InterPro" id="IPR039426">
    <property type="entry name" value="TonB-dep_rcpt-like"/>
</dbReference>
<evidence type="ECO:0000256" key="7">
    <source>
        <dbReference type="ARBA" id="ARBA00023136"/>
    </source>
</evidence>
<dbReference type="Pfam" id="PF00593">
    <property type="entry name" value="TonB_dep_Rec_b-barrel"/>
    <property type="match status" value="1"/>
</dbReference>
<accession>A0A4Q7YW74</accession>
<evidence type="ECO:0000256" key="8">
    <source>
        <dbReference type="ARBA" id="ARBA00023170"/>
    </source>
</evidence>
<evidence type="ECO:0000256" key="1">
    <source>
        <dbReference type="ARBA" id="ARBA00004571"/>
    </source>
</evidence>
<dbReference type="PANTHER" id="PTHR30069:SF29">
    <property type="entry name" value="HEMOGLOBIN AND HEMOGLOBIN-HAPTOGLOBIN-BINDING PROTEIN 1-RELATED"/>
    <property type="match status" value="1"/>
</dbReference>
<keyword evidence="2 10" id="KW-0813">Transport</keyword>
<reference evidence="14 15" key="1">
    <citation type="submission" date="2019-02" db="EMBL/GenBank/DDBJ databases">
        <title>Genomic Encyclopedia of Archaeal and Bacterial Type Strains, Phase II (KMG-II): from individual species to whole genera.</title>
        <authorList>
            <person name="Goeker M."/>
        </authorList>
    </citation>
    <scope>NUCLEOTIDE SEQUENCE [LARGE SCALE GENOMIC DNA]</scope>
    <source>
        <strain evidence="14 15">DSM 18101</strain>
    </source>
</reference>
<feature type="domain" description="TonB-dependent receptor plug" evidence="13">
    <location>
        <begin position="51"/>
        <end position="160"/>
    </location>
</feature>
<dbReference type="PROSITE" id="PS52016">
    <property type="entry name" value="TONB_DEPENDENT_REC_3"/>
    <property type="match status" value="1"/>
</dbReference>
<evidence type="ECO:0000256" key="2">
    <source>
        <dbReference type="ARBA" id="ARBA00022448"/>
    </source>
</evidence>
<keyword evidence="8 14" id="KW-0675">Receptor</keyword>
<keyword evidence="15" id="KW-1185">Reference proteome</keyword>
<evidence type="ECO:0000256" key="9">
    <source>
        <dbReference type="ARBA" id="ARBA00023237"/>
    </source>
</evidence>
<comment type="similarity">
    <text evidence="10 11">Belongs to the TonB-dependent receptor family.</text>
</comment>
<dbReference type="RefSeq" id="WP_130419357.1">
    <property type="nucleotide sequence ID" value="NZ_SHKW01000001.1"/>
</dbReference>
<evidence type="ECO:0000256" key="6">
    <source>
        <dbReference type="ARBA" id="ARBA00023077"/>
    </source>
</evidence>
<evidence type="ECO:0000256" key="4">
    <source>
        <dbReference type="ARBA" id="ARBA00022692"/>
    </source>
</evidence>
<evidence type="ECO:0000313" key="15">
    <source>
        <dbReference type="Proteomes" id="UP000292958"/>
    </source>
</evidence>
<dbReference type="InterPro" id="IPR036942">
    <property type="entry name" value="Beta-barrel_TonB_sf"/>
</dbReference>
<comment type="subcellular location">
    <subcellularLocation>
        <location evidence="1 10">Cell outer membrane</location>
        <topology evidence="1 10">Multi-pass membrane protein</topology>
    </subcellularLocation>
</comment>
<keyword evidence="4 10" id="KW-0812">Transmembrane</keyword>
<proteinExistence type="inferred from homology"/>
<protein>
    <submittedName>
        <fullName evidence="14">Iron complex outermembrane receptor protein</fullName>
    </submittedName>
</protein>
<keyword evidence="3 10" id="KW-1134">Transmembrane beta strand</keyword>
<evidence type="ECO:0000256" key="11">
    <source>
        <dbReference type="RuleBase" id="RU003357"/>
    </source>
</evidence>
<gene>
    <name evidence="14" type="ORF">BDD14_2953</name>
</gene>
<feature type="domain" description="TonB-dependent receptor-like beta-barrel" evidence="12">
    <location>
        <begin position="210"/>
        <end position="604"/>
    </location>
</feature>
<dbReference type="EMBL" id="SHKW01000001">
    <property type="protein sequence ID" value="RZU41431.1"/>
    <property type="molecule type" value="Genomic_DNA"/>
</dbReference>
<dbReference type="OrthoDB" id="9760333at2"/>
<dbReference type="Gene3D" id="2.170.130.10">
    <property type="entry name" value="TonB-dependent receptor, plug domain"/>
    <property type="match status" value="1"/>
</dbReference>
<name>A0A4Q7YW74_9BACT</name>
<dbReference type="GO" id="GO:0044718">
    <property type="term" value="P:siderophore transmembrane transport"/>
    <property type="evidence" value="ECO:0007669"/>
    <property type="project" value="TreeGrafter"/>
</dbReference>
<dbReference type="Gene3D" id="2.40.170.20">
    <property type="entry name" value="TonB-dependent receptor, beta-barrel domain"/>
    <property type="match status" value="1"/>
</dbReference>
<keyword evidence="9 10" id="KW-0998">Cell outer membrane</keyword>
<dbReference type="GO" id="GO:0009279">
    <property type="term" value="C:cell outer membrane"/>
    <property type="evidence" value="ECO:0007669"/>
    <property type="project" value="UniProtKB-SubCell"/>
</dbReference>
<dbReference type="SUPFAM" id="SSF56935">
    <property type="entry name" value="Porins"/>
    <property type="match status" value="1"/>
</dbReference>
<keyword evidence="5" id="KW-0732">Signal</keyword>
<keyword evidence="6 11" id="KW-0798">TonB box</keyword>
<sequence>MLFSFHPRTAFVVLLLPVVGFSQQPTAPAPQKPEPIQEQVTVYATRTEGRLEDLPARVEILDQDEIDEKTAMTPGNIVMMLNETSGLRVQTTSPSLGASSVRIQGMKGRYTRFLADGLPLFGQQGAGLGLLQIPPVDLGQVEIIKGGASALYGAGAMGGVVNLITRRPRDKAARDFIFNQTSLGGTDISAYLDGRISPQIATSLMGTGNWQVERDRNRDGWADLAGYSRGVTRPRLFWDNGKGRRGLLTGGFLYEDRNGGTLPGRVLPATGSPYIEALSTRRGDVGGTAQFLLSEKYVGTLRGSYSTLHHRHQFGEVLERDRHELLFAEGSLRGTAGHNTWVGGAAFERDAYRPEDVPEYRYTYRNPGIFGQDDLQATSWLSFSASARVDFHSQYGTLFSPRFAALLRGDGWTSRLALSQGFAASSALTEETEAAGLTRLKIPFPLRVERGRGLTFDLTRSWSLVTATATLFASNVHDPLYVERTTAYTLTNLVLPTRNLGVEAVAILRKHEYSATASYTWTRAQQQPGTVRQDVPLTPRHSAGLVASWERPNFARIGIEGYYTGTQQLEDNPYRTESKPYVLFGFLIQKQLRAFQLYLNAENLSDVRQTKTDPLLLPQQAPDGRWTTDAWAPLDGRVFNGGVRVRF</sequence>
<dbReference type="Pfam" id="PF07715">
    <property type="entry name" value="Plug"/>
    <property type="match status" value="1"/>
</dbReference>
<dbReference type="InterPro" id="IPR000531">
    <property type="entry name" value="Beta-barrel_TonB"/>
</dbReference>
<dbReference type="PANTHER" id="PTHR30069">
    <property type="entry name" value="TONB-DEPENDENT OUTER MEMBRANE RECEPTOR"/>
    <property type="match status" value="1"/>
</dbReference>
<dbReference type="Proteomes" id="UP000292958">
    <property type="component" value="Unassembled WGS sequence"/>
</dbReference>
<evidence type="ECO:0000256" key="3">
    <source>
        <dbReference type="ARBA" id="ARBA00022452"/>
    </source>
</evidence>
<evidence type="ECO:0000313" key="14">
    <source>
        <dbReference type="EMBL" id="RZU41431.1"/>
    </source>
</evidence>
<comment type="caution">
    <text evidence="14">The sequence shown here is derived from an EMBL/GenBank/DDBJ whole genome shotgun (WGS) entry which is preliminary data.</text>
</comment>
<keyword evidence="7 10" id="KW-0472">Membrane</keyword>